<dbReference type="OrthoDB" id="9032496at2"/>
<reference evidence="1 2" key="1">
    <citation type="submission" date="2016-10" db="EMBL/GenBank/DDBJ databases">
        <authorList>
            <person name="de Groot N.N."/>
        </authorList>
    </citation>
    <scope>NUCLEOTIDE SEQUENCE [LARGE SCALE GENOMIC DNA]</scope>
    <source>
        <strain evidence="1 2">LMG 2247</strain>
    </source>
</reference>
<dbReference type="EMBL" id="FNCJ01000021">
    <property type="protein sequence ID" value="SDI36545.1"/>
    <property type="molecule type" value="Genomic_DNA"/>
</dbReference>
<sequence>MDTEAFELTVVEAEQVFRLSALQKDLLWEALSLLIITRARALELAVEVCRRQGNAAPDVLDFHLPAIIELQRQFSSQHD</sequence>
<gene>
    <name evidence="1" type="ORF">SAMN05216466_121110</name>
</gene>
<proteinExistence type="predicted"/>
<protein>
    <submittedName>
        <fullName evidence="1">Uncharacterized protein</fullName>
    </submittedName>
</protein>
<dbReference type="Proteomes" id="UP000199706">
    <property type="component" value="Unassembled WGS sequence"/>
</dbReference>
<dbReference type="RefSeq" id="WP_090692531.1">
    <property type="nucleotide sequence ID" value="NZ_FNCJ01000021.1"/>
</dbReference>
<evidence type="ECO:0000313" key="2">
    <source>
        <dbReference type="Proteomes" id="UP000199706"/>
    </source>
</evidence>
<organism evidence="1 2">
    <name type="scientific">Paraburkholderia phenazinium</name>
    <dbReference type="NCBI Taxonomy" id="60549"/>
    <lineage>
        <taxon>Bacteria</taxon>
        <taxon>Pseudomonadati</taxon>
        <taxon>Pseudomonadota</taxon>
        <taxon>Betaproteobacteria</taxon>
        <taxon>Burkholderiales</taxon>
        <taxon>Burkholderiaceae</taxon>
        <taxon>Paraburkholderia</taxon>
    </lineage>
</organism>
<name>A0A1G8JZE0_9BURK</name>
<evidence type="ECO:0000313" key="1">
    <source>
        <dbReference type="EMBL" id="SDI36545.1"/>
    </source>
</evidence>
<dbReference type="AlphaFoldDB" id="A0A1G8JZE0"/>
<accession>A0A1G8JZE0</accession>